<reference evidence="3 4" key="1">
    <citation type="submission" date="2019-01" db="EMBL/GenBank/DDBJ databases">
        <title>Novel species of Nocardioides.</title>
        <authorList>
            <person name="Liu Q."/>
            <person name="Xin Y.-H."/>
        </authorList>
    </citation>
    <scope>NUCLEOTIDE SEQUENCE [LARGE SCALE GENOMIC DNA]</scope>
    <source>
        <strain evidence="3 4">HLT3-15</strain>
    </source>
</reference>
<proteinExistence type="predicted"/>
<name>A0A4Q2S6X6_9ACTN</name>
<accession>A0A4Q2S6X6</accession>
<dbReference type="Gene3D" id="3.40.50.720">
    <property type="entry name" value="NAD(P)-binding Rossmann-like Domain"/>
    <property type="match status" value="1"/>
</dbReference>
<dbReference type="Pfam" id="PF01370">
    <property type="entry name" value="Epimerase"/>
    <property type="match status" value="1"/>
</dbReference>
<evidence type="ECO:0000256" key="1">
    <source>
        <dbReference type="SAM" id="MobiDB-lite"/>
    </source>
</evidence>
<dbReference type="InterPro" id="IPR001509">
    <property type="entry name" value="Epimerase_deHydtase"/>
</dbReference>
<keyword evidence="4" id="KW-1185">Reference proteome</keyword>
<evidence type="ECO:0000313" key="3">
    <source>
        <dbReference type="EMBL" id="RYB96113.1"/>
    </source>
</evidence>
<dbReference type="InterPro" id="IPR036291">
    <property type="entry name" value="NAD(P)-bd_dom_sf"/>
</dbReference>
<protein>
    <submittedName>
        <fullName evidence="3">NAD(P)-dependent oxidoreductase</fullName>
    </submittedName>
</protein>
<evidence type="ECO:0000259" key="2">
    <source>
        <dbReference type="Pfam" id="PF01370"/>
    </source>
</evidence>
<evidence type="ECO:0000313" key="4">
    <source>
        <dbReference type="Proteomes" id="UP000291838"/>
    </source>
</evidence>
<dbReference type="AlphaFoldDB" id="A0A4Q2S6X6"/>
<dbReference type="Proteomes" id="UP000291838">
    <property type="component" value="Unassembled WGS sequence"/>
</dbReference>
<organism evidence="3 4">
    <name type="scientific">Nocardioides glacieisoli</name>
    <dbReference type="NCBI Taxonomy" id="1168730"/>
    <lineage>
        <taxon>Bacteria</taxon>
        <taxon>Bacillati</taxon>
        <taxon>Actinomycetota</taxon>
        <taxon>Actinomycetes</taxon>
        <taxon>Propionibacteriales</taxon>
        <taxon>Nocardioidaceae</taxon>
        <taxon>Nocardioides</taxon>
    </lineage>
</organism>
<feature type="region of interest" description="Disordered" evidence="1">
    <location>
        <begin position="219"/>
        <end position="240"/>
    </location>
</feature>
<dbReference type="OrthoDB" id="9811425at2"/>
<feature type="domain" description="NAD-dependent epimerase/dehydratase" evidence="2">
    <location>
        <begin position="6"/>
        <end position="197"/>
    </location>
</feature>
<dbReference type="RefSeq" id="WP_129473066.1">
    <property type="nucleotide sequence ID" value="NZ_SDWS01000001.1"/>
</dbReference>
<dbReference type="SUPFAM" id="SSF51735">
    <property type="entry name" value="NAD(P)-binding Rossmann-fold domains"/>
    <property type="match status" value="1"/>
</dbReference>
<gene>
    <name evidence="3" type="ORF">EUA06_00550</name>
</gene>
<dbReference type="EMBL" id="SDWS01000001">
    <property type="protein sequence ID" value="RYB96113.1"/>
    <property type="molecule type" value="Genomic_DNA"/>
</dbReference>
<sequence>MAAHTLITGASGLIGAWVERHWPDDAPPLVPVRRADVDLLAPGAAADLVARTTPDQVVHLAWSASGSADYRTSDDNERWVDATLELVEAARAAGTAVWLTGTAVDDTTDAADAYTGSKALLKQQLAPLIEQSAIGWLRPYYVFDEARRRPALVDLATDARERGETLHLRSPDQHHDFVHASDVGRAIAMAVSHGLAGEVPIGSGRLRSVADLVTRVGAPWSADPVDHDPPPTHSGETADTTRLAAVGWAPTRTEEFFTHG</sequence>
<comment type="caution">
    <text evidence="3">The sequence shown here is derived from an EMBL/GenBank/DDBJ whole genome shotgun (WGS) entry which is preliminary data.</text>
</comment>